<feature type="chain" id="PRO_5041953602" description="Ig-like domain-containing protein" evidence="9">
    <location>
        <begin position="21"/>
        <end position="193"/>
    </location>
</feature>
<dbReference type="AlphaFoldDB" id="A0AAD7SYI5"/>
<keyword evidence="3 9" id="KW-0732">Signal</keyword>
<dbReference type="PANTHER" id="PTHR19433:SF111">
    <property type="entry name" value="T CELL RECEPTOR ALPHA VARIABLE 4"/>
    <property type="match status" value="1"/>
</dbReference>
<dbReference type="PROSITE" id="PS50835">
    <property type="entry name" value="IG_LIKE"/>
    <property type="match status" value="1"/>
</dbReference>
<feature type="domain" description="Ig-like" evidence="10">
    <location>
        <begin position="17"/>
        <end position="102"/>
    </location>
</feature>
<evidence type="ECO:0000259" key="10">
    <source>
        <dbReference type="PROSITE" id="PS50835"/>
    </source>
</evidence>
<evidence type="ECO:0000256" key="5">
    <source>
        <dbReference type="ARBA" id="ARBA00023136"/>
    </source>
</evidence>
<dbReference type="Gene3D" id="2.60.40.10">
    <property type="entry name" value="Immunoglobulins"/>
    <property type="match status" value="1"/>
</dbReference>
<dbReference type="GO" id="GO:0005886">
    <property type="term" value="C:plasma membrane"/>
    <property type="evidence" value="ECO:0007669"/>
    <property type="project" value="UniProtKB-SubCell"/>
</dbReference>
<evidence type="ECO:0000256" key="7">
    <source>
        <dbReference type="ARBA" id="ARBA00023180"/>
    </source>
</evidence>
<gene>
    <name evidence="11" type="ORF">AAFF_G00193560</name>
</gene>
<organism evidence="11 12">
    <name type="scientific">Aldrovandia affinis</name>
    <dbReference type="NCBI Taxonomy" id="143900"/>
    <lineage>
        <taxon>Eukaryota</taxon>
        <taxon>Metazoa</taxon>
        <taxon>Chordata</taxon>
        <taxon>Craniata</taxon>
        <taxon>Vertebrata</taxon>
        <taxon>Euteleostomi</taxon>
        <taxon>Actinopterygii</taxon>
        <taxon>Neopterygii</taxon>
        <taxon>Teleostei</taxon>
        <taxon>Notacanthiformes</taxon>
        <taxon>Halosauridae</taxon>
        <taxon>Aldrovandia</taxon>
    </lineage>
</organism>
<accession>A0AAD7SYI5</accession>
<dbReference type="SMART" id="SM00409">
    <property type="entry name" value="IG"/>
    <property type="match status" value="1"/>
</dbReference>
<keyword evidence="4" id="KW-0391">Immunity</keyword>
<dbReference type="Proteomes" id="UP001221898">
    <property type="component" value="Unassembled WGS sequence"/>
</dbReference>
<proteinExistence type="predicted"/>
<dbReference type="CDD" id="cd00099">
    <property type="entry name" value="IgV"/>
    <property type="match status" value="1"/>
</dbReference>
<evidence type="ECO:0000256" key="9">
    <source>
        <dbReference type="SAM" id="SignalP"/>
    </source>
</evidence>
<dbReference type="PANTHER" id="PTHR19433">
    <property type="entry name" value="T-CELL RECEPTOR ALPHA CHAIN V REGION-RELATED"/>
    <property type="match status" value="1"/>
</dbReference>
<evidence type="ECO:0000256" key="2">
    <source>
        <dbReference type="ARBA" id="ARBA00022475"/>
    </source>
</evidence>
<evidence type="ECO:0000256" key="8">
    <source>
        <dbReference type="SAM" id="Phobius"/>
    </source>
</evidence>
<dbReference type="InterPro" id="IPR007110">
    <property type="entry name" value="Ig-like_dom"/>
</dbReference>
<keyword evidence="5 8" id="KW-0472">Membrane</keyword>
<reference evidence="11" key="1">
    <citation type="journal article" date="2023" name="Science">
        <title>Genome structures resolve the early diversification of teleost fishes.</title>
        <authorList>
            <person name="Parey E."/>
            <person name="Louis A."/>
            <person name="Montfort J."/>
            <person name="Bouchez O."/>
            <person name="Roques C."/>
            <person name="Iampietro C."/>
            <person name="Lluch J."/>
            <person name="Castinel A."/>
            <person name="Donnadieu C."/>
            <person name="Desvignes T."/>
            <person name="Floi Bucao C."/>
            <person name="Jouanno E."/>
            <person name="Wen M."/>
            <person name="Mejri S."/>
            <person name="Dirks R."/>
            <person name="Jansen H."/>
            <person name="Henkel C."/>
            <person name="Chen W.J."/>
            <person name="Zahm M."/>
            <person name="Cabau C."/>
            <person name="Klopp C."/>
            <person name="Thompson A.W."/>
            <person name="Robinson-Rechavi M."/>
            <person name="Braasch I."/>
            <person name="Lecointre G."/>
            <person name="Bobe J."/>
            <person name="Postlethwait J.H."/>
            <person name="Berthelot C."/>
            <person name="Roest Crollius H."/>
            <person name="Guiguen Y."/>
        </authorList>
    </citation>
    <scope>NUCLEOTIDE SEQUENCE</scope>
    <source>
        <strain evidence="11">NC1722</strain>
    </source>
</reference>
<comment type="subcellular location">
    <subcellularLocation>
        <location evidence="1">Cell membrane</location>
    </subcellularLocation>
</comment>
<name>A0AAD7SYI5_9TELE</name>
<dbReference type="InterPro" id="IPR013783">
    <property type="entry name" value="Ig-like_fold"/>
</dbReference>
<keyword evidence="6" id="KW-1015">Disulfide bond</keyword>
<keyword evidence="12" id="KW-1185">Reference proteome</keyword>
<sequence length="193" mass="21558">MRLFTNAIICFILMCLPCEAGEQIHVQNGETVTLNCSFSTGTETLWMKQNPKDVPTIILSAGRNSDQEGMPEESHYTAFIQNSSVSLRINNVTSSDFALYYCCGRSGGQFKFGQGFVLHGDGEMELAEKCEKGPHCGQCEVCTLYWRLLVVTASFCIILSSICLYFIYYRKGTTIAREELQSKGKRTANNIQV</sequence>
<feature type="signal peptide" evidence="9">
    <location>
        <begin position="1"/>
        <end position="20"/>
    </location>
</feature>
<evidence type="ECO:0000313" key="11">
    <source>
        <dbReference type="EMBL" id="KAJ8410452.1"/>
    </source>
</evidence>
<dbReference type="GO" id="GO:0009617">
    <property type="term" value="P:response to bacterium"/>
    <property type="evidence" value="ECO:0007669"/>
    <property type="project" value="TreeGrafter"/>
</dbReference>
<dbReference type="InterPro" id="IPR052051">
    <property type="entry name" value="TCR_complex_component"/>
</dbReference>
<comment type="caution">
    <text evidence="11">The sequence shown here is derived from an EMBL/GenBank/DDBJ whole genome shotgun (WGS) entry which is preliminary data.</text>
</comment>
<feature type="transmembrane region" description="Helical" evidence="8">
    <location>
        <begin position="144"/>
        <end position="168"/>
    </location>
</feature>
<dbReference type="GO" id="GO:0002376">
    <property type="term" value="P:immune system process"/>
    <property type="evidence" value="ECO:0007669"/>
    <property type="project" value="UniProtKB-KW"/>
</dbReference>
<evidence type="ECO:0000256" key="4">
    <source>
        <dbReference type="ARBA" id="ARBA00022859"/>
    </source>
</evidence>
<dbReference type="Pfam" id="PF07686">
    <property type="entry name" value="V-set"/>
    <property type="match status" value="1"/>
</dbReference>
<dbReference type="InterPro" id="IPR013106">
    <property type="entry name" value="Ig_V-set"/>
</dbReference>
<keyword evidence="8" id="KW-0812">Transmembrane</keyword>
<evidence type="ECO:0000256" key="6">
    <source>
        <dbReference type="ARBA" id="ARBA00023157"/>
    </source>
</evidence>
<keyword evidence="8" id="KW-1133">Transmembrane helix</keyword>
<evidence type="ECO:0000256" key="3">
    <source>
        <dbReference type="ARBA" id="ARBA00022729"/>
    </source>
</evidence>
<evidence type="ECO:0000313" key="12">
    <source>
        <dbReference type="Proteomes" id="UP001221898"/>
    </source>
</evidence>
<keyword evidence="2" id="KW-1003">Cell membrane</keyword>
<dbReference type="InterPro" id="IPR003599">
    <property type="entry name" value="Ig_sub"/>
</dbReference>
<evidence type="ECO:0000256" key="1">
    <source>
        <dbReference type="ARBA" id="ARBA00004236"/>
    </source>
</evidence>
<dbReference type="SUPFAM" id="SSF48726">
    <property type="entry name" value="Immunoglobulin"/>
    <property type="match status" value="1"/>
</dbReference>
<dbReference type="EMBL" id="JAINUG010000026">
    <property type="protein sequence ID" value="KAJ8410452.1"/>
    <property type="molecule type" value="Genomic_DNA"/>
</dbReference>
<keyword evidence="7" id="KW-0325">Glycoprotein</keyword>
<dbReference type="InterPro" id="IPR036179">
    <property type="entry name" value="Ig-like_dom_sf"/>
</dbReference>
<protein>
    <recommendedName>
        <fullName evidence="10">Ig-like domain-containing protein</fullName>
    </recommendedName>
</protein>